<name>A0A378LEA7_9GAMM</name>
<organism evidence="3 5">
    <name type="scientific">Legionella steigerwaltii</name>
    <dbReference type="NCBI Taxonomy" id="460"/>
    <lineage>
        <taxon>Bacteria</taxon>
        <taxon>Pseudomonadati</taxon>
        <taxon>Pseudomonadota</taxon>
        <taxon>Gammaproteobacteria</taxon>
        <taxon>Legionellales</taxon>
        <taxon>Legionellaceae</taxon>
        <taxon>Legionella</taxon>
    </lineage>
</organism>
<dbReference type="EMBL" id="UGOY01000001">
    <property type="protein sequence ID" value="STY24099.1"/>
    <property type="molecule type" value="Genomic_DNA"/>
</dbReference>
<feature type="domain" description="RES" evidence="1">
    <location>
        <begin position="76"/>
        <end position="273"/>
    </location>
</feature>
<proteinExistence type="predicted"/>
<keyword evidence="4" id="KW-1185">Reference proteome</keyword>
<evidence type="ECO:0000313" key="2">
    <source>
        <dbReference type="EMBL" id="KTD78542.1"/>
    </source>
</evidence>
<dbReference type="Proteomes" id="UP000054820">
    <property type="component" value="Unassembled WGS sequence"/>
</dbReference>
<dbReference type="OrthoDB" id="5645740at2"/>
<dbReference type="RefSeq" id="WP_058476852.1">
    <property type="nucleotide sequence ID" value="NZ_CAAAIO010000014.1"/>
</dbReference>
<dbReference type="Proteomes" id="UP000255110">
    <property type="component" value="Unassembled WGS sequence"/>
</dbReference>
<evidence type="ECO:0000313" key="3">
    <source>
        <dbReference type="EMBL" id="STY24099.1"/>
    </source>
</evidence>
<evidence type="ECO:0000313" key="5">
    <source>
        <dbReference type="Proteomes" id="UP000255110"/>
    </source>
</evidence>
<gene>
    <name evidence="2" type="ORF">Lstg_1277</name>
    <name evidence="3" type="ORF">NCTC11991_02715</name>
</gene>
<dbReference type="EMBL" id="LNYZ01000009">
    <property type="protein sequence ID" value="KTD78542.1"/>
    <property type="molecule type" value="Genomic_DNA"/>
</dbReference>
<protein>
    <submittedName>
        <fullName evidence="2 3">RES domain</fullName>
    </submittedName>
</protein>
<sequence>MTHGGKSKTKKPQINHLLESGSIKGLQEAKRLTEKHIRYRWKEYSELAQQRHEIQDKIKKALIQTCVPQTIDHWQRAVKYKYGLHPLSTAGSLTDIGGRFNTGKEVNTEVPSFSGLYIAQDKDTALQEHLGQIPNDKLTPREIALTNPASETIVSISGKLDKIFDLTKEETLEPFVKLIKKFKLSLELQTMAKELGLKAAKLINTQQKLMGSLLDPDWRKLPRLFDIPANSQIFGYLVFSAGIEGILYPSKLTQSPCLVLFPKNFPDTDSFIQLDDETPHDKVPNRIDGSNWRICDLSPTELLAL</sequence>
<evidence type="ECO:0000259" key="1">
    <source>
        <dbReference type="Pfam" id="PF08808"/>
    </source>
</evidence>
<dbReference type="Pfam" id="PF08808">
    <property type="entry name" value="RES"/>
    <property type="match status" value="1"/>
</dbReference>
<dbReference type="AlphaFoldDB" id="A0A378LEA7"/>
<reference evidence="2 4" key="1">
    <citation type="submission" date="2015-11" db="EMBL/GenBank/DDBJ databases">
        <title>Genomic analysis of 38 Legionella species identifies large and diverse effector repertoires.</title>
        <authorList>
            <person name="Burstein D."/>
            <person name="Amaro F."/>
            <person name="Zusman T."/>
            <person name="Lifshitz Z."/>
            <person name="Cohen O."/>
            <person name="Gilbert J.A."/>
            <person name="Pupko T."/>
            <person name="Shuman H.A."/>
            <person name="Segal G."/>
        </authorList>
    </citation>
    <scope>NUCLEOTIDE SEQUENCE [LARGE SCALE GENOMIC DNA]</scope>
    <source>
        <strain evidence="2 4">SC-18-C9</strain>
    </source>
</reference>
<evidence type="ECO:0000313" key="4">
    <source>
        <dbReference type="Proteomes" id="UP000054820"/>
    </source>
</evidence>
<reference evidence="3 5" key="2">
    <citation type="submission" date="2018-06" db="EMBL/GenBank/DDBJ databases">
        <authorList>
            <consortium name="Pathogen Informatics"/>
            <person name="Doyle S."/>
        </authorList>
    </citation>
    <scope>NUCLEOTIDE SEQUENCE [LARGE SCALE GENOMIC DNA]</scope>
    <source>
        <strain evidence="3 5">NCTC11991</strain>
    </source>
</reference>
<accession>A0A378LEA7</accession>
<dbReference type="InterPro" id="IPR014914">
    <property type="entry name" value="RES_dom"/>
</dbReference>